<feature type="domain" description="PPIase FKBP-type" evidence="8">
    <location>
        <begin position="88"/>
        <end position="171"/>
    </location>
</feature>
<dbReference type="Pfam" id="PF00254">
    <property type="entry name" value="FKBP_C"/>
    <property type="match status" value="1"/>
</dbReference>
<evidence type="ECO:0000256" key="3">
    <source>
        <dbReference type="ARBA" id="ARBA00023110"/>
    </source>
</evidence>
<name>A0A495IXP5_9SPHI</name>
<evidence type="ECO:0000313" key="9">
    <source>
        <dbReference type="EMBL" id="RKR80824.1"/>
    </source>
</evidence>
<evidence type="ECO:0000259" key="8">
    <source>
        <dbReference type="PROSITE" id="PS50059"/>
    </source>
</evidence>
<comment type="similarity">
    <text evidence="2 6">Belongs to the FKBP-type PPIase family.</text>
</comment>
<comment type="caution">
    <text evidence="9">The sequence shown here is derived from an EMBL/GenBank/DDBJ whole genome shotgun (WGS) entry which is preliminary data.</text>
</comment>
<sequence length="171" mass="17660">MRKLTFALFAVVAIAACNSNGSSTTGNNVQSTTATVTTKPAPSVQALADDKLIKAYLTTNKIDAKKDSASGIYYQIITQGTGANATLASTVNVEYAGKLLNGTEFDKSTGIMALPLSRMISGWQIGIPLVKAGGKILLIIPSGLGYGADSPSEKIPPNSVLVFTVDVHGIG</sequence>
<dbReference type="EC" id="5.2.1.8" evidence="6"/>
<evidence type="ECO:0000256" key="6">
    <source>
        <dbReference type="RuleBase" id="RU003915"/>
    </source>
</evidence>
<dbReference type="SUPFAM" id="SSF54534">
    <property type="entry name" value="FKBP-like"/>
    <property type="match status" value="1"/>
</dbReference>
<evidence type="ECO:0000256" key="2">
    <source>
        <dbReference type="ARBA" id="ARBA00006577"/>
    </source>
</evidence>
<keyword evidence="4 5" id="KW-0413">Isomerase</keyword>
<organism evidence="9 10">
    <name type="scientific">Mucilaginibacter gracilis</name>
    <dbReference type="NCBI Taxonomy" id="423350"/>
    <lineage>
        <taxon>Bacteria</taxon>
        <taxon>Pseudomonadati</taxon>
        <taxon>Bacteroidota</taxon>
        <taxon>Sphingobacteriia</taxon>
        <taxon>Sphingobacteriales</taxon>
        <taxon>Sphingobacteriaceae</taxon>
        <taxon>Mucilaginibacter</taxon>
    </lineage>
</organism>
<evidence type="ECO:0000256" key="7">
    <source>
        <dbReference type="SAM" id="SignalP"/>
    </source>
</evidence>
<dbReference type="Proteomes" id="UP000268007">
    <property type="component" value="Unassembled WGS sequence"/>
</dbReference>
<protein>
    <recommendedName>
        <fullName evidence="6">Peptidyl-prolyl cis-trans isomerase</fullName>
        <ecNumber evidence="6">5.2.1.8</ecNumber>
    </recommendedName>
</protein>
<gene>
    <name evidence="9" type="ORF">BDD43_0960</name>
</gene>
<proteinExistence type="inferred from homology"/>
<feature type="chain" id="PRO_5019849976" description="Peptidyl-prolyl cis-trans isomerase" evidence="7">
    <location>
        <begin position="16"/>
        <end position="171"/>
    </location>
</feature>
<keyword evidence="10" id="KW-1185">Reference proteome</keyword>
<dbReference type="AlphaFoldDB" id="A0A495IXP5"/>
<dbReference type="PROSITE" id="PS51257">
    <property type="entry name" value="PROKAR_LIPOPROTEIN"/>
    <property type="match status" value="1"/>
</dbReference>
<dbReference type="RefSeq" id="WP_121196654.1">
    <property type="nucleotide sequence ID" value="NZ_RBKU01000001.1"/>
</dbReference>
<dbReference type="Gene3D" id="3.10.50.40">
    <property type="match status" value="1"/>
</dbReference>
<feature type="signal peptide" evidence="7">
    <location>
        <begin position="1"/>
        <end position="15"/>
    </location>
</feature>
<dbReference type="PANTHER" id="PTHR43811:SF19">
    <property type="entry name" value="39 KDA FK506-BINDING NUCLEAR PROTEIN"/>
    <property type="match status" value="1"/>
</dbReference>
<dbReference type="GO" id="GO:0003755">
    <property type="term" value="F:peptidyl-prolyl cis-trans isomerase activity"/>
    <property type="evidence" value="ECO:0007669"/>
    <property type="project" value="UniProtKB-UniRule"/>
</dbReference>
<dbReference type="InterPro" id="IPR046357">
    <property type="entry name" value="PPIase_dom_sf"/>
</dbReference>
<dbReference type="OrthoDB" id="669809at2"/>
<dbReference type="PROSITE" id="PS50059">
    <property type="entry name" value="FKBP_PPIASE"/>
    <property type="match status" value="1"/>
</dbReference>
<keyword evidence="3 5" id="KW-0697">Rotamase</keyword>
<evidence type="ECO:0000256" key="1">
    <source>
        <dbReference type="ARBA" id="ARBA00000971"/>
    </source>
</evidence>
<evidence type="ECO:0000256" key="4">
    <source>
        <dbReference type="ARBA" id="ARBA00023235"/>
    </source>
</evidence>
<evidence type="ECO:0000256" key="5">
    <source>
        <dbReference type="PROSITE-ProRule" id="PRU00277"/>
    </source>
</evidence>
<reference evidence="9 10" key="1">
    <citation type="submission" date="2018-10" db="EMBL/GenBank/DDBJ databases">
        <title>Genomic Encyclopedia of Archaeal and Bacterial Type Strains, Phase II (KMG-II): from individual species to whole genera.</title>
        <authorList>
            <person name="Goeker M."/>
        </authorList>
    </citation>
    <scope>NUCLEOTIDE SEQUENCE [LARGE SCALE GENOMIC DNA]</scope>
    <source>
        <strain evidence="9 10">DSM 18602</strain>
    </source>
</reference>
<evidence type="ECO:0000313" key="10">
    <source>
        <dbReference type="Proteomes" id="UP000268007"/>
    </source>
</evidence>
<keyword evidence="7" id="KW-0732">Signal</keyword>
<dbReference type="InterPro" id="IPR001179">
    <property type="entry name" value="PPIase_FKBP_dom"/>
</dbReference>
<accession>A0A495IXP5</accession>
<dbReference type="EMBL" id="RBKU01000001">
    <property type="protein sequence ID" value="RKR80824.1"/>
    <property type="molecule type" value="Genomic_DNA"/>
</dbReference>
<comment type="catalytic activity">
    <reaction evidence="1 5 6">
        <text>[protein]-peptidylproline (omega=180) = [protein]-peptidylproline (omega=0)</text>
        <dbReference type="Rhea" id="RHEA:16237"/>
        <dbReference type="Rhea" id="RHEA-COMP:10747"/>
        <dbReference type="Rhea" id="RHEA-COMP:10748"/>
        <dbReference type="ChEBI" id="CHEBI:83833"/>
        <dbReference type="ChEBI" id="CHEBI:83834"/>
        <dbReference type="EC" id="5.2.1.8"/>
    </reaction>
</comment>
<dbReference type="PANTHER" id="PTHR43811">
    <property type="entry name" value="FKBP-TYPE PEPTIDYL-PROLYL CIS-TRANS ISOMERASE FKPA"/>
    <property type="match status" value="1"/>
</dbReference>